<dbReference type="Proteomes" id="UP000322454">
    <property type="component" value="Unassembled WGS sequence"/>
</dbReference>
<comment type="caution">
    <text evidence="1">The sequence shown here is derived from an EMBL/GenBank/DDBJ whole genome shotgun (WGS) entry which is preliminary data.</text>
</comment>
<proteinExistence type="predicted"/>
<reference evidence="1 2" key="1">
    <citation type="submission" date="2019-01" db="EMBL/GenBank/DDBJ databases">
        <title>Insights into ecological role of a new deltaproteobacterial order Candidatus Sinidesulfobacterales (Sva0485) by metagenomics and metatranscriptomics.</title>
        <authorList>
            <person name="Tan S."/>
            <person name="Liu J."/>
            <person name="Fang Y."/>
            <person name="Hedlund B."/>
            <person name="Lian Z.-H."/>
            <person name="Huang L.-Y."/>
            <person name="Li J.-T."/>
            <person name="Huang L.-N."/>
            <person name="Li W.-J."/>
            <person name="Jiang H.-C."/>
            <person name="Dong H.-L."/>
            <person name="Shu W.-S."/>
        </authorList>
    </citation>
    <scope>NUCLEOTIDE SEQUENCE [LARGE SCALE GENOMIC DNA]</scope>
    <source>
        <strain evidence="1">AP4</strain>
    </source>
</reference>
<accession>A0A520XAH8</accession>
<gene>
    <name evidence="1" type="ORF">EVJ48_07465</name>
</gene>
<sequence length="131" mass="15385">MEKVNFIFLNDFIEHTPKTFSDVIASERLHKYLFGEFILNKTAVKKAASAVNNPFIKESLEKAAVFYYAFKYVFYNDKYYGGTPNKELEKLVENGIIKLKTPGTIKLKEFKENRTVWMKVLHKIPLKELRK</sequence>
<evidence type="ECO:0000313" key="1">
    <source>
        <dbReference type="EMBL" id="RZV38174.1"/>
    </source>
</evidence>
<organism evidence="1 2">
    <name type="scientific">Candidatus Acidulodesulfobacterium acidiphilum</name>
    <dbReference type="NCBI Taxonomy" id="2597224"/>
    <lineage>
        <taxon>Bacteria</taxon>
        <taxon>Deltaproteobacteria</taxon>
        <taxon>Candidatus Acidulodesulfobacterales</taxon>
        <taxon>Candidatus Acidulodesulfobacterium</taxon>
    </lineage>
</organism>
<dbReference type="EMBL" id="SHMQ01000022">
    <property type="protein sequence ID" value="RZV38174.1"/>
    <property type="molecule type" value="Genomic_DNA"/>
</dbReference>
<dbReference type="AlphaFoldDB" id="A0A520XAH8"/>
<evidence type="ECO:0000313" key="2">
    <source>
        <dbReference type="Proteomes" id="UP000322454"/>
    </source>
</evidence>
<name>A0A520XAH8_9DELT</name>
<protein>
    <submittedName>
        <fullName evidence="1">Uncharacterized protein</fullName>
    </submittedName>
</protein>